<dbReference type="Proteomes" id="UP000000639">
    <property type="component" value="Chromosome"/>
</dbReference>
<feature type="domain" description="Mce/MlaD" evidence="8">
    <location>
        <begin position="397"/>
        <end position="453"/>
    </location>
</feature>
<evidence type="ECO:0000256" key="4">
    <source>
        <dbReference type="ARBA" id="ARBA00022692"/>
    </source>
</evidence>
<dbReference type="InterPro" id="IPR051800">
    <property type="entry name" value="PqiA-PqiB_transport"/>
</dbReference>
<evidence type="ECO:0000259" key="8">
    <source>
        <dbReference type="Pfam" id="PF02470"/>
    </source>
</evidence>
<dbReference type="EMBL" id="CP000510">
    <property type="protein sequence ID" value="ABM03964.1"/>
    <property type="molecule type" value="Genomic_DNA"/>
</dbReference>
<dbReference type="PANTHER" id="PTHR30462">
    <property type="entry name" value="INTERMEMBRANE TRANSPORT PROTEIN PQIB-RELATED"/>
    <property type="match status" value="1"/>
</dbReference>
<dbReference type="STRING" id="357804.Ping_2223"/>
<evidence type="ECO:0000313" key="10">
    <source>
        <dbReference type="Proteomes" id="UP000000639"/>
    </source>
</evidence>
<dbReference type="eggNOG" id="COG3008">
    <property type="taxonomic scope" value="Bacteria"/>
</dbReference>
<sequence length="890" mass="97260">MNEQDSMTEATILKSQTISPIWFLPAVAALLGAWFLFQNITHANTTIKIHFEHAESIIVDKTKLHYKGVIIGTVKKVELDATSGVNIIAEIESHAKFMLRKNTKFWLVSPKASLTSITGLDTLFSGSYINLQRGEGEYTTNFIAQTEQPINIPENARLINLQSDNADSINVGTPLFYRNIKVGEVAAIRLEQSGKTVNISAFVDGEYKHLVKNNSKFWNISGLSANVSPAGIDISLNSITSLIAGGITFSSPEDGETLKNEAQFQLFNNIDDSKTGLSIELITNKINNLPNGAGILFKGFGIGRITDIQYSIKDQQFVVSALINPQFSELITDGSQFWIEQTSFTFAKIKNIGNVIKGDYIAFQPVEKNQLSHRKKSTRFLIQQAAPAKASVLSLLVLTEDATGLNPEAPITYQGLKIGKITALDFSEKAGFIAVHIDIDQQYHYLINKNSQFYLLNGVNFNASLKGIEVQSTPLENLISGGIGLYNKKPVNQSHTVAFLNKDQLFRLYPSKALVKMGLNVFSQPGIVHLLSRELPSVSEGSPVYYRKLPIGEVSGFSIDNSGLMQTTLSIKGQYKHLINDQSVFWNISGFSAEAGLSGLKIQAESLLAIAAGGIAVGPGHREIDNKHSNGKYKLFNNQKQATTPTTLISLTFNQAKDLQTGSPLRLKGLVVGEVTNLTLTSQQKVQATVNLKPEFAKQVARKGSRFWMVTSTASLSGVKNLSTLVTGAYINVSPGEGISEKHFSGEDSEPLIGPNQSGLRLILVADNAGSSDISSPVYHRQIQIGQVISKRLSYNSSGVEITVNITPKYAHLIRQNSIFWPASGFNLEFGITGAALKATSLTSLIKGGISMSTPDNQPLQPASDPLSRFQLENEIQEEWLNWRLAIPRP</sequence>
<protein>
    <submittedName>
        <fullName evidence="9">Mammalian cell entry related domain protein</fullName>
    </submittedName>
</protein>
<evidence type="ECO:0000256" key="1">
    <source>
        <dbReference type="ARBA" id="ARBA00004533"/>
    </source>
</evidence>
<accession>A1SWU9</accession>
<evidence type="ECO:0000256" key="7">
    <source>
        <dbReference type="SAM" id="Phobius"/>
    </source>
</evidence>
<name>A1SWU9_PSYIN</name>
<dbReference type="InterPro" id="IPR003399">
    <property type="entry name" value="Mce/MlaD"/>
</dbReference>
<keyword evidence="4 7" id="KW-0812">Transmembrane</keyword>
<proteinExistence type="predicted"/>
<organism evidence="9 10">
    <name type="scientific">Psychromonas ingrahamii (strain DSM 17664 / CCUG 51855 / 37)</name>
    <dbReference type="NCBI Taxonomy" id="357804"/>
    <lineage>
        <taxon>Bacteria</taxon>
        <taxon>Pseudomonadati</taxon>
        <taxon>Pseudomonadota</taxon>
        <taxon>Gammaproteobacteria</taxon>
        <taxon>Alteromonadales</taxon>
        <taxon>Psychromonadaceae</taxon>
        <taxon>Psychromonas</taxon>
    </lineage>
</organism>
<dbReference type="RefSeq" id="WP_011770524.1">
    <property type="nucleotide sequence ID" value="NC_008709.1"/>
</dbReference>
<evidence type="ECO:0000256" key="6">
    <source>
        <dbReference type="ARBA" id="ARBA00023136"/>
    </source>
</evidence>
<evidence type="ECO:0000256" key="3">
    <source>
        <dbReference type="ARBA" id="ARBA00022519"/>
    </source>
</evidence>
<dbReference type="HOGENOM" id="CLU_015836_0_0_6"/>
<feature type="domain" description="Mce/MlaD" evidence="8">
    <location>
        <begin position="647"/>
        <end position="736"/>
    </location>
</feature>
<feature type="domain" description="Mce/MlaD" evidence="8">
    <location>
        <begin position="159"/>
        <end position="216"/>
    </location>
</feature>
<gene>
    <name evidence="9" type="ordered locus">Ping_2223</name>
</gene>
<evidence type="ECO:0000256" key="2">
    <source>
        <dbReference type="ARBA" id="ARBA00022475"/>
    </source>
</evidence>
<keyword evidence="2" id="KW-1003">Cell membrane</keyword>
<keyword evidence="6 7" id="KW-0472">Membrane</keyword>
<feature type="domain" description="Mce/MlaD" evidence="8">
    <location>
        <begin position="44"/>
        <end position="134"/>
    </location>
</feature>
<dbReference type="AlphaFoldDB" id="A1SWU9"/>
<evidence type="ECO:0000313" key="9">
    <source>
        <dbReference type="EMBL" id="ABM03964.1"/>
    </source>
</evidence>
<feature type="transmembrane region" description="Helical" evidence="7">
    <location>
        <begin position="21"/>
        <end position="37"/>
    </location>
</feature>
<feature type="domain" description="Mce/MlaD" evidence="8">
    <location>
        <begin position="760"/>
        <end position="824"/>
    </location>
</feature>
<dbReference type="Pfam" id="PF02470">
    <property type="entry name" value="MlaD"/>
    <property type="match status" value="6"/>
</dbReference>
<dbReference type="TCDB" id="9.A.69.1.4">
    <property type="family name" value="the intermembrane phospholipid translocase (impl-t) family"/>
</dbReference>
<reference evidence="9 10" key="1">
    <citation type="submission" date="2007-01" db="EMBL/GenBank/DDBJ databases">
        <title>Complete sequence of Psychromonas ingrahamii 37.</title>
        <authorList>
            <consortium name="US DOE Joint Genome Institute"/>
            <person name="Copeland A."/>
            <person name="Lucas S."/>
            <person name="Lapidus A."/>
            <person name="Barry K."/>
            <person name="Detter J.C."/>
            <person name="Glavina del Rio T."/>
            <person name="Hammon N."/>
            <person name="Israni S."/>
            <person name="Dalin E."/>
            <person name="Tice H."/>
            <person name="Pitluck S."/>
            <person name="Thompson L.S."/>
            <person name="Brettin T."/>
            <person name="Bruce D."/>
            <person name="Han C."/>
            <person name="Tapia R."/>
            <person name="Schmutz J."/>
            <person name="Larimer F."/>
            <person name="Land M."/>
            <person name="Hauser L."/>
            <person name="Kyrpides N."/>
            <person name="Ivanova N."/>
            <person name="Staley J."/>
            <person name="Richardson P."/>
        </authorList>
    </citation>
    <scope>NUCLEOTIDE SEQUENCE [LARGE SCALE GENOMIC DNA]</scope>
    <source>
        <strain evidence="9 10">37</strain>
    </source>
</reference>
<keyword evidence="5 7" id="KW-1133">Transmembrane helix</keyword>
<feature type="domain" description="Mce/MlaD" evidence="8">
    <location>
        <begin position="278"/>
        <end position="365"/>
    </location>
</feature>
<comment type="subcellular location">
    <subcellularLocation>
        <location evidence="1">Cell inner membrane</location>
    </subcellularLocation>
</comment>
<dbReference type="GO" id="GO:0005886">
    <property type="term" value="C:plasma membrane"/>
    <property type="evidence" value="ECO:0007669"/>
    <property type="project" value="UniProtKB-SubCell"/>
</dbReference>
<keyword evidence="3" id="KW-0997">Cell inner membrane</keyword>
<evidence type="ECO:0000256" key="5">
    <source>
        <dbReference type="ARBA" id="ARBA00022989"/>
    </source>
</evidence>
<dbReference type="PANTHER" id="PTHR30462:SF0">
    <property type="entry name" value="INTERMEMBRANE TRANSPORT PROTEIN YEBT"/>
    <property type="match status" value="1"/>
</dbReference>
<dbReference type="KEGG" id="pin:Ping_2223"/>
<keyword evidence="10" id="KW-1185">Reference proteome</keyword>
<dbReference type="OrthoDB" id="9806984at2"/>